<keyword evidence="7" id="KW-0464">Manganese</keyword>
<dbReference type="GO" id="GO:0005524">
    <property type="term" value="F:ATP binding"/>
    <property type="evidence" value="ECO:0007669"/>
    <property type="project" value="UniProtKB-UniRule"/>
</dbReference>
<dbReference type="UniPathway" id="UPA00074">
    <property type="reaction ID" value="UER00942"/>
</dbReference>
<dbReference type="HAMAP" id="MF_01928">
    <property type="entry name" value="PurK"/>
    <property type="match status" value="1"/>
</dbReference>
<gene>
    <name evidence="8 9" type="primary">purK</name>
    <name evidence="11" type="ORF">BSQ49_03455</name>
</gene>
<comment type="cofactor">
    <cofactor evidence="2">
        <name>Mg(2+)</name>
        <dbReference type="ChEBI" id="CHEBI:18420"/>
    </cofactor>
</comment>
<comment type="subunit">
    <text evidence="8 9">Homodimer.</text>
</comment>
<evidence type="ECO:0000256" key="6">
    <source>
        <dbReference type="ARBA" id="ARBA00022840"/>
    </source>
</evidence>
<dbReference type="PROSITE" id="PS50975">
    <property type="entry name" value="ATP_GRASP"/>
    <property type="match status" value="1"/>
</dbReference>
<dbReference type="InterPro" id="IPR011761">
    <property type="entry name" value="ATP-grasp"/>
</dbReference>
<comment type="cofactor">
    <cofactor evidence="1">
        <name>Mn(2+)</name>
        <dbReference type="ChEBI" id="CHEBI:29035"/>
    </cofactor>
</comment>
<dbReference type="FunFam" id="3.40.50.20:FF:000016">
    <property type="entry name" value="N5-carboxyaminoimidazole ribonucleotide synthase"/>
    <property type="match status" value="1"/>
</dbReference>
<proteinExistence type="inferred from homology"/>
<keyword evidence="5 8" id="KW-0658">Purine biosynthesis</keyword>
<dbReference type="NCBIfam" id="TIGR01161">
    <property type="entry name" value="purK"/>
    <property type="match status" value="1"/>
</dbReference>
<dbReference type="KEGG" id="lhw:BSQ49_03455"/>
<dbReference type="SUPFAM" id="SSF56059">
    <property type="entry name" value="Glutathione synthetase ATP-binding domain-like"/>
    <property type="match status" value="1"/>
</dbReference>
<feature type="binding site" evidence="8">
    <location>
        <position position="251"/>
    </location>
    <ligand>
        <name>ATP</name>
        <dbReference type="ChEBI" id="CHEBI:30616"/>
    </ligand>
</feature>
<evidence type="ECO:0000256" key="1">
    <source>
        <dbReference type="ARBA" id="ARBA00001936"/>
    </source>
</evidence>
<sequence length="411" mass="46096">MQLYWHYRYLVLLIRRLRKSLWNIVNSCMIKQWRVVRNLSKMIAQGQTIGIIGGGQLGQMLAFSAKSAGFRVLILDPNPDCSAGQVSDDQIVAEYENISAIEELAARSDVLTYEFENVDLEALEDVTKVVSVPQGTKLLAITKDRLNEKNFLADNELKVTPFAAINSLTDLKTEIKKFGYPAVLKTCQGGYDGKAQLVLRDATDIANAPELIKQGQCILEDWVAFSKEISVMVARNVDGEVSFFPVSENIHRNQILHESIVPARISDALQEKAQAMAEKIAIKINLCGILGVEMFVGEDGELYVNELAPRPHNSGHYSIEACNFSQFDMHNRAICNWPMPKIELLKPVVMVNILGQHVDGAAKLVAEKPQWNFHDYGKGNVRNDRKMGHITILTDNIEETLSEIKKTKVWD</sequence>
<dbReference type="InterPro" id="IPR011054">
    <property type="entry name" value="Rudment_hybrid_motif"/>
</dbReference>
<feature type="binding site" evidence="8">
    <location>
        <begin position="220"/>
        <end position="223"/>
    </location>
    <ligand>
        <name>ATP</name>
        <dbReference type="ChEBI" id="CHEBI:30616"/>
    </ligand>
</feature>
<reference evidence="11 12" key="1">
    <citation type="submission" date="2016-11" db="EMBL/GenBank/DDBJ databases">
        <title>Interaction between Lactobacillus species and yeast in water kefir.</title>
        <authorList>
            <person name="Behr J."/>
            <person name="Xu D."/>
            <person name="Vogel R.F."/>
        </authorList>
    </citation>
    <scope>NUCLEOTIDE SEQUENCE [LARGE SCALE GENOMIC DNA]</scope>
    <source>
        <strain evidence="11 12">TMW 1.1822</strain>
    </source>
</reference>
<dbReference type="Pfam" id="PF17769">
    <property type="entry name" value="PurK_C"/>
    <property type="match status" value="1"/>
</dbReference>
<dbReference type="PANTHER" id="PTHR11609">
    <property type="entry name" value="PURINE BIOSYNTHESIS PROTEIN 6/7, PUR6/7"/>
    <property type="match status" value="1"/>
</dbReference>
<dbReference type="SUPFAM" id="SSF51246">
    <property type="entry name" value="Rudiment single hybrid motif"/>
    <property type="match status" value="1"/>
</dbReference>
<dbReference type="NCBIfam" id="NF004679">
    <property type="entry name" value="PRK06019.1-5"/>
    <property type="match status" value="1"/>
</dbReference>
<organism evidence="11 12">
    <name type="scientific">Liquorilactobacillus hordei</name>
    <dbReference type="NCBI Taxonomy" id="468911"/>
    <lineage>
        <taxon>Bacteria</taxon>
        <taxon>Bacillati</taxon>
        <taxon>Bacillota</taxon>
        <taxon>Bacilli</taxon>
        <taxon>Lactobacillales</taxon>
        <taxon>Lactobacillaceae</taxon>
        <taxon>Liquorilactobacillus</taxon>
    </lineage>
</organism>
<comment type="similarity">
    <text evidence="8 9">Belongs to the PurK/PurT family.</text>
</comment>
<dbReference type="EMBL" id="CP018176">
    <property type="protein sequence ID" value="AUJ29340.1"/>
    <property type="molecule type" value="Genomic_DNA"/>
</dbReference>
<comment type="caution">
    <text evidence="8">Lacks conserved residue(s) required for the propagation of feature annotation.</text>
</comment>
<evidence type="ECO:0000259" key="10">
    <source>
        <dbReference type="PROSITE" id="PS50975"/>
    </source>
</evidence>
<evidence type="ECO:0000256" key="2">
    <source>
        <dbReference type="ARBA" id="ARBA00001946"/>
    </source>
</evidence>
<dbReference type="PANTHER" id="PTHR11609:SF5">
    <property type="entry name" value="PHOSPHORIBOSYLAMINOIMIDAZOLE CARBOXYLASE"/>
    <property type="match status" value="1"/>
</dbReference>
<keyword evidence="6 8" id="KW-0067">ATP-binding</keyword>
<evidence type="ECO:0000256" key="4">
    <source>
        <dbReference type="ARBA" id="ARBA00022741"/>
    </source>
</evidence>
<dbReference type="Pfam" id="PF02222">
    <property type="entry name" value="ATP-grasp"/>
    <property type="match status" value="1"/>
</dbReference>
<comment type="pathway">
    <text evidence="8 9">Purine metabolism; IMP biosynthesis via de novo pathway; 5-amino-1-(5-phospho-D-ribosyl)imidazole-4-carboxylate from 5-amino-1-(5-phospho-D-ribosyl)imidazole (N5-CAIR route): step 1/2.</text>
</comment>
<protein>
    <recommendedName>
        <fullName evidence="8 9">N5-carboxyaminoimidazole ribonucleotide synthase</fullName>
        <shortName evidence="8 9">N5-CAIR synthase</shortName>
        <ecNumber evidence="8 9">6.3.4.18</ecNumber>
    </recommendedName>
    <alternativeName>
        <fullName evidence="8 9">5-(carboxyamino)imidazole ribonucleotide synthetase</fullName>
    </alternativeName>
</protein>
<dbReference type="InterPro" id="IPR005875">
    <property type="entry name" value="PurK"/>
</dbReference>
<dbReference type="Gene3D" id="3.40.50.20">
    <property type="match status" value="1"/>
</dbReference>
<comment type="function">
    <text evidence="9">Catalyzes the ATP-dependent conversion of 5-aminoimidazole ribonucleotide (AIR) and HCO(3)- to N5-carboxyaminoimidazole ribonucleotide (N5-CAIR).</text>
</comment>
<feature type="binding site" evidence="8">
    <location>
        <position position="228"/>
    </location>
    <ligand>
        <name>ATP</name>
        <dbReference type="ChEBI" id="CHEBI:30616"/>
    </ligand>
</feature>
<dbReference type="FunFam" id="3.30.470.20:FF:000029">
    <property type="entry name" value="N5-carboxyaminoimidazole ribonucleotide synthase"/>
    <property type="match status" value="1"/>
</dbReference>
<dbReference type="NCBIfam" id="NF004675">
    <property type="entry name" value="PRK06019.1-1"/>
    <property type="match status" value="1"/>
</dbReference>
<comment type="catalytic activity">
    <reaction evidence="8 9">
        <text>5-amino-1-(5-phospho-beta-D-ribosyl)imidazole + hydrogencarbonate + ATP = 5-carboxyamino-1-(5-phospho-D-ribosyl)imidazole + ADP + phosphate + 2 H(+)</text>
        <dbReference type="Rhea" id="RHEA:19317"/>
        <dbReference type="ChEBI" id="CHEBI:15378"/>
        <dbReference type="ChEBI" id="CHEBI:17544"/>
        <dbReference type="ChEBI" id="CHEBI:30616"/>
        <dbReference type="ChEBI" id="CHEBI:43474"/>
        <dbReference type="ChEBI" id="CHEBI:58730"/>
        <dbReference type="ChEBI" id="CHEBI:137981"/>
        <dbReference type="ChEBI" id="CHEBI:456216"/>
        <dbReference type="EC" id="6.3.4.18"/>
    </reaction>
</comment>
<dbReference type="InterPro" id="IPR003135">
    <property type="entry name" value="ATP-grasp_carboxylate-amine"/>
</dbReference>
<dbReference type="Gene3D" id="3.30.470.20">
    <property type="entry name" value="ATP-grasp fold, B domain"/>
    <property type="match status" value="1"/>
</dbReference>
<dbReference type="Proteomes" id="UP000314960">
    <property type="component" value="Chromosome"/>
</dbReference>
<keyword evidence="3 8" id="KW-0436">Ligase</keyword>
<dbReference type="SUPFAM" id="SSF52440">
    <property type="entry name" value="PreATP-grasp domain"/>
    <property type="match status" value="1"/>
</dbReference>
<evidence type="ECO:0000313" key="12">
    <source>
        <dbReference type="Proteomes" id="UP000314960"/>
    </source>
</evidence>
<feature type="binding site" evidence="8">
    <location>
        <position position="185"/>
    </location>
    <ligand>
        <name>ATP</name>
        <dbReference type="ChEBI" id="CHEBI:30616"/>
    </ligand>
</feature>
<evidence type="ECO:0000256" key="3">
    <source>
        <dbReference type="ARBA" id="ARBA00022598"/>
    </source>
</evidence>
<evidence type="ECO:0000313" key="11">
    <source>
        <dbReference type="EMBL" id="AUJ29340.1"/>
    </source>
</evidence>
<comment type="function">
    <text evidence="8">Catalyzes the ATP-dependent conversion of 5-aminoimidazole ribonucleotide (AIR) and HCO(3)(-) to N5-carboxyaminoimidazole ribonucleotide (N5-CAIR).</text>
</comment>
<dbReference type="GO" id="GO:0005829">
    <property type="term" value="C:cytosol"/>
    <property type="evidence" value="ECO:0007669"/>
    <property type="project" value="TreeGrafter"/>
</dbReference>
<dbReference type="InterPro" id="IPR054350">
    <property type="entry name" value="PurT/PurK_preATP-grasp"/>
</dbReference>
<keyword evidence="4 8" id="KW-0547">Nucleotide-binding</keyword>
<dbReference type="GO" id="GO:0006189">
    <property type="term" value="P:'de novo' IMP biosynthetic process"/>
    <property type="evidence" value="ECO:0007669"/>
    <property type="project" value="UniProtKB-UniRule"/>
</dbReference>
<dbReference type="Gene3D" id="3.30.1490.20">
    <property type="entry name" value="ATP-grasp fold, A domain"/>
    <property type="match status" value="1"/>
</dbReference>
<evidence type="ECO:0000256" key="7">
    <source>
        <dbReference type="ARBA" id="ARBA00023211"/>
    </source>
</evidence>
<dbReference type="InterPro" id="IPR016185">
    <property type="entry name" value="PreATP-grasp_dom_sf"/>
</dbReference>
<dbReference type="Pfam" id="PF22660">
    <property type="entry name" value="RS_preATP-grasp-like"/>
    <property type="match status" value="1"/>
</dbReference>
<evidence type="ECO:0000256" key="8">
    <source>
        <dbReference type="HAMAP-Rule" id="MF_01928"/>
    </source>
</evidence>
<dbReference type="GO" id="GO:0034028">
    <property type="term" value="F:5-(carboxyamino)imidazole ribonucleotide synthase activity"/>
    <property type="evidence" value="ECO:0007669"/>
    <property type="project" value="UniProtKB-UniRule"/>
</dbReference>
<dbReference type="AlphaFoldDB" id="A0A3S6QN33"/>
<dbReference type="GO" id="GO:0004638">
    <property type="term" value="F:phosphoribosylaminoimidazole carboxylase activity"/>
    <property type="evidence" value="ECO:0007669"/>
    <property type="project" value="InterPro"/>
</dbReference>
<evidence type="ECO:0000256" key="9">
    <source>
        <dbReference type="RuleBase" id="RU361200"/>
    </source>
</evidence>
<accession>A0A3S6QN33</accession>
<feature type="binding site" evidence="8">
    <location>
        <position position="145"/>
    </location>
    <ligand>
        <name>ATP</name>
        <dbReference type="ChEBI" id="CHEBI:30616"/>
    </ligand>
</feature>
<feature type="binding site" evidence="8">
    <location>
        <begin position="305"/>
        <end position="306"/>
    </location>
    <ligand>
        <name>ATP</name>
        <dbReference type="ChEBI" id="CHEBI:30616"/>
    </ligand>
</feature>
<dbReference type="InterPro" id="IPR013815">
    <property type="entry name" value="ATP_grasp_subdomain_1"/>
</dbReference>
<dbReference type="EC" id="6.3.4.18" evidence="8 9"/>
<dbReference type="GO" id="GO:0046872">
    <property type="term" value="F:metal ion binding"/>
    <property type="evidence" value="ECO:0007669"/>
    <property type="project" value="InterPro"/>
</dbReference>
<dbReference type="NCBIfam" id="NF004676">
    <property type="entry name" value="PRK06019.1-2"/>
    <property type="match status" value="1"/>
</dbReference>
<feature type="domain" description="ATP-grasp" evidence="10">
    <location>
        <begin position="149"/>
        <end position="335"/>
    </location>
</feature>
<name>A0A3S6QN33_9LACO</name>
<evidence type="ECO:0000256" key="5">
    <source>
        <dbReference type="ARBA" id="ARBA00022755"/>
    </source>
</evidence>
<dbReference type="InterPro" id="IPR040686">
    <property type="entry name" value="PurK_C"/>
</dbReference>